<dbReference type="InterPro" id="IPR016160">
    <property type="entry name" value="Ald_DH_CS_CYS"/>
</dbReference>
<reference evidence="9 10" key="1">
    <citation type="submission" date="2017-03" db="EMBL/GenBank/DDBJ databases">
        <title>Paenibacillus larvae genome sequencing.</title>
        <authorList>
            <person name="Dingman D.W."/>
        </authorList>
    </citation>
    <scope>NUCLEOTIDE SEQUENCE [LARGE SCALE GENOMIC DNA]</scope>
    <source>
        <strain evidence="9 10">SAG 10367</strain>
    </source>
</reference>
<protein>
    <recommendedName>
        <fullName evidence="4">Aldehyde dehydrogenase</fullName>
    </recommendedName>
</protein>
<dbReference type="InterPro" id="IPR016162">
    <property type="entry name" value="Ald_DH_N"/>
</dbReference>
<keyword evidence="3" id="KW-0520">NAD</keyword>
<gene>
    <name evidence="9" type="ORF">B7C51_05620</name>
</gene>
<evidence type="ECO:0000256" key="6">
    <source>
        <dbReference type="PROSITE-ProRule" id="PRU10007"/>
    </source>
</evidence>
<feature type="active site" evidence="5">
    <location>
        <position position="249"/>
    </location>
</feature>
<dbReference type="GO" id="GO:0006081">
    <property type="term" value="P:aldehyde metabolic process"/>
    <property type="evidence" value="ECO:0007669"/>
    <property type="project" value="InterPro"/>
</dbReference>
<dbReference type="InterPro" id="IPR015590">
    <property type="entry name" value="Aldehyde_DH_dom"/>
</dbReference>
<evidence type="ECO:0000256" key="3">
    <source>
        <dbReference type="ARBA" id="ARBA00023027"/>
    </source>
</evidence>
<dbReference type="SUPFAM" id="SSF53720">
    <property type="entry name" value="ALDH-like"/>
    <property type="match status" value="1"/>
</dbReference>
<dbReference type="InterPro" id="IPR016163">
    <property type="entry name" value="Ald_DH_C"/>
</dbReference>
<sequence>MEVSFLPNIKAVIDRQRAFFETGATKQTEFRLEQLRKLKTAIKAYESSIMEALKLDLNKNEFESFASEIGILLEELSLAQKQLPKWTKPKKVKTPSTHLGASSYRYPEPYGRALIIAPWNYPFQLAIAPLIGAMAAGNCAVLKPSELAPHTSGIIARMISETFDPGYITVVEGTLETSQALLAEPFDCIFFTGSVAVGKSVMEAASKHLTPVTLELGGKSPCIVHDDADLKKAAKRIIWGKLLNAGQTCVAPDYLYAHASIKEPLINEMKKQIRKLFGQPFDSPEQFPRIINERHFDRIINLMSSGQTIEGGRYDRERLIIEPTLLDQVTWEDPIMKEEIFGPVLPILTYTDLSEVIRSVSARPKPLALYAFTTSNLIQERLIDSVPFGGGCMNDTIMHIVNPHLPFGGTGNSGMGSYHGKSSFDQFSHYKSVLKQTNRFDLPFRYPNRRNGLKLLKMVFK</sequence>
<keyword evidence="2 4" id="KW-0560">Oxidoreductase</keyword>
<dbReference type="EMBL" id="CP020557">
    <property type="protein sequence ID" value="ARF67413.1"/>
    <property type="molecule type" value="Genomic_DNA"/>
</dbReference>
<dbReference type="InterPro" id="IPR029510">
    <property type="entry name" value="Ald_DH_CS_GLU"/>
</dbReference>
<dbReference type="InterPro" id="IPR016161">
    <property type="entry name" value="Ald_DH/histidinol_DH"/>
</dbReference>
<organism evidence="9 10">
    <name type="scientific">Paenibacillus larvae subsp. pulvifaciens</name>
    <dbReference type="NCBI Taxonomy" id="1477"/>
    <lineage>
        <taxon>Bacteria</taxon>
        <taxon>Bacillati</taxon>
        <taxon>Bacillota</taxon>
        <taxon>Bacilli</taxon>
        <taxon>Bacillales</taxon>
        <taxon>Paenibacillaceae</taxon>
        <taxon>Paenibacillus</taxon>
    </lineage>
</organism>
<dbReference type="PROSITE" id="PS00687">
    <property type="entry name" value="ALDEHYDE_DEHYDR_GLU"/>
    <property type="match status" value="1"/>
</dbReference>
<dbReference type="CDD" id="cd07136">
    <property type="entry name" value="ALDH_YwdH-P39616"/>
    <property type="match status" value="1"/>
</dbReference>
<dbReference type="PANTHER" id="PTHR43570:SF16">
    <property type="entry name" value="ALDEHYDE DEHYDROGENASE TYPE III, ISOFORM Q"/>
    <property type="match status" value="1"/>
</dbReference>
<dbReference type="Gene3D" id="3.40.309.10">
    <property type="entry name" value="Aldehyde Dehydrogenase, Chain A, domain 2"/>
    <property type="match status" value="1"/>
</dbReference>
<comment type="similarity">
    <text evidence="1 4 7">Belongs to the aldehyde dehydrogenase family.</text>
</comment>
<evidence type="ECO:0000313" key="9">
    <source>
        <dbReference type="EMBL" id="ARF67413.1"/>
    </source>
</evidence>
<name>A0A1V0UQ60_9BACL</name>
<evidence type="ECO:0000256" key="2">
    <source>
        <dbReference type="ARBA" id="ARBA00023002"/>
    </source>
</evidence>
<feature type="domain" description="Aldehyde dehydrogenase" evidence="8">
    <location>
        <begin position="9"/>
        <end position="433"/>
    </location>
</feature>
<evidence type="ECO:0000256" key="7">
    <source>
        <dbReference type="RuleBase" id="RU003345"/>
    </source>
</evidence>
<dbReference type="InterPro" id="IPR012394">
    <property type="entry name" value="Aldehyde_DH_NAD(P)"/>
</dbReference>
<dbReference type="PANTHER" id="PTHR43570">
    <property type="entry name" value="ALDEHYDE DEHYDROGENASE"/>
    <property type="match status" value="1"/>
</dbReference>
<dbReference type="PROSITE" id="PS00070">
    <property type="entry name" value="ALDEHYDE_DEHYDR_CYS"/>
    <property type="match status" value="1"/>
</dbReference>
<evidence type="ECO:0000256" key="4">
    <source>
        <dbReference type="PIRNR" id="PIRNR036492"/>
    </source>
</evidence>
<proteinExistence type="inferred from homology"/>
<evidence type="ECO:0000259" key="8">
    <source>
        <dbReference type="Pfam" id="PF00171"/>
    </source>
</evidence>
<dbReference type="Gene3D" id="3.40.605.10">
    <property type="entry name" value="Aldehyde Dehydrogenase, Chain A, domain 1"/>
    <property type="match status" value="1"/>
</dbReference>
<evidence type="ECO:0000256" key="1">
    <source>
        <dbReference type="ARBA" id="ARBA00009986"/>
    </source>
</evidence>
<evidence type="ECO:0000256" key="5">
    <source>
        <dbReference type="PIRSR" id="PIRSR036492-1"/>
    </source>
</evidence>
<accession>A0A1V0UQ60</accession>
<dbReference type="Pfam" id="PF00171">
    <property type="entry name" value="Aldedh"/>
    <property type="match status" value="1"/>
</dbReference>
<dbReference type="GO" id="GO:0005737">
    <property type="term" value="C:cytoplasm"/>
    <property type="evidence" value="ECO:0007669"/>
    <property type="project" value="TreeGrafter"/>
</dbReference>
<dbReference type="FunFam" id="3.40.605.10:FF:000004">
    <property type="entry name" value="Aldehyde dehydrogenase"/>
    <property type="match status" value="1"/>
</dbReference>
<dbReference type="GO" id="GO:0004029">
    <property type="term" value="F:aldehyde dehydrogenase (NAD+) activity"/>
    <property type="evidence" value="ECO:0007669"/>
    <property type="project" value="TreeGrafter"/>
</dbReference>
<dbReference type="Proteomes" id="UP000192727">
    <property type="component" value="Chromosome"/>
</dbReference>
<dbReference type="PIRSF" id="PIRSF036492">
    <property type="entry name" value="ALDH"/>
    <property type="match status" value="1"/>
</dbReference>
<dbReference type="AlphaFoldDB" id="A0A1V0UQ60"/>
<dbReference type="FunFam" id="3.40.309.10:FF:000003">
    <property type="entry name" value="Aldehyde dehydrogenase"/>
    <property type="match status" value="1"/>
</dbReference>
<feature type="active site" evidence="5 6">
    <location>
        <position position="215"/>
    </location>
</feature>
<evidence type="ECO:0000313" key="10">
    <source>
        <dbReference type="Proteomes" id="UP000192727"/>
    </source>
</evidence>